<evidence type="ECO:0000313" key="2">
    <source>
        <dbReference type="Proteomes" id="UP000887572"/>
    </source>
</evidence>
<keyword evidence="2" id="KW-1185">Reference proteome</keyword>
<proteinExistence type="predicted"/>
<accession>A0A914GR84</accession>
<dbReference type="AlphaFoldDB" id="A0A914GR84"/>
<organism evidence="2 3">
    <name type="scientific">Globodera rostochiensis</name>
    <name type="common">Golden nematode worm</name>
    <name type="synonym">Heterodera rostochiensis</name>
    <dbReference type="NCBI Taxonomy" id="31243"/>
    <lineage>
        <taxon>Eukaryota</taxon>
        <taxon>Metazoa</taxon>
        <taxon>Ecdysozoa</taxon>
        <taxon>Nematoda</taxon>
        <taxon>Chromadorea</taxon>
        <taxon>Rhabditida</taxon>
        <taxon>Tylenchina</taxon>
        <taxon>Tylenchomorpha</taxon>
        <taxon>Tylenchoidea</taxon>
        <taxon>Heteroderidae</taxon>
        <taxon>Heteroderinae</taxon>
        <taxon>Globodera</taxon>
    </lineage>
</organism>
<reference evidence="3" key="1">
    <citation type="submission" date="2022-11" db="UniProtKB">
        <authorList>
            <consortium name="WormBaseParasite"/>
        </authorList>
    </citation>
    <scope>IDENTIFICATION</scope>
</reference>
<dbReference type="Proteomes" id="UP000887572">
    <property type="component" value="Unplaced"/>
</dbReference>
<sequence>MAQQHQAWHNNTRHGTTTIGMAQQHQAWHNNNRHGTTTIGMAQQHQAWHNNTRHGTTTIAHKIFYKTEQTAKLCAPSPRRPDLDQQGLAFSVKERRA</sequence>
<evidence type="ECO:0000256" key="1">
    <source>
        <dbReference type="SAM" id="MobiDB-lite"/>
    </source>
</evidence>
<dbReference type="WBParaSite" id="Gr19_v10_g10000.t1">
    <property type="protein sequence ID" value="Gr19_v10_g10000.t1"/>
    <property type="gene ID" value="Gr19_v10_g10000"/>
</dbReference>
<name>A0A914GR84_GLORO</name>
<feature type="region of interest" description="Disordered" evidence="1">
    <location>
        <begin position="75"/>
        <end position="97"/>
    </location>
</feature>
<evidence type="ECO:0000313" key="3">
    <source>
        <dbReference type="WBParaSite" id="Gr19_v10_g10000.t1"/>
    </source>
</evidence>
<protein>
    <submittedName>
        <fullName evidence="3">Uncharacterized protein</fullName>
    </submittedName>
</protein>